<evidence type="ECO:0000313" key="6">
    <source>
        <dbReference type="EMBL" id="NSJ48467.1"/>
    </source>
</evidence>
<dbReference type="PANTHER" id="PTHR43584">
    <property type="entry name" value="NUCLEOTIDYL TRANSFERASE"/>
    <property type="match status" value="1"/>
</dbReference>
<organism evidence="5 8">
    <name type="scientific">Enterocloster aldenensis</name>
    <dbReference type="NCBI Taxonomy" id="358742"/>
    <lineage>
        <taxon>Bacteria</taxon>
        <taxon>Bacillati</taxon>
        <taxon>Bacillota</taxon>
        <taxon>Clostridia</taxon>
        <taxon>Lachnospirales</taxon>
        <taxon>Lachnospiraceae</taxon>
        <taxon>Enterocloster</taxon>
    </lineage>
</organism>
<protein>
    <submittedName>
        <fullName evidence="5">Phosphocholine cytidylyltransferase/choline kinase family protein</fullName>
    </submittedName>
    <submittedName>
        <fullName evidence="6">Phosphotransferase</fullName>
    </submittedName>
</protein>
<dbReference type="Pfam" id="PF13412">
    <property type="entry name" value="HTH_24"/>
    <property type="match status" value="1"/>
</dbReference>
<dbReference type="CDD" id="cd05151">
    <property type="entry name" value="ChoK-like"/>
    <property type="match status" value="1"/>
</dbReference>
<dbReference type="Gene3D" id="3.30.200.20">
    <property type="entry name" value="Phosphorylase Kinase, domain 1"/>
    <property type="match status" value="1"/>
</dbReference>
<proteinExistence type="predicted"/>
<dbReference type="Gene3D" id="3.90.1200.10">
    <property type="match status" value="1"/>
</dbReference>
<feature type="domain" description="Aminoglycoside phosphotransferase" evidence="4">
    <location>
        <begin position="356"/>
        <end position="567"/>
    </location>
</feature>
<dbReference type="PANTHER" id="PTHR43584:SF5">
    <property type="entry name" value="PROTEIN LICC"/>
    <property type="match status" value="1"/>
</dbReference>
<gene>
    <name evidence="6" type="ORF">G5B36_07105</name>
    <name evidence="5" type="ORF">L0N08_00465</name>
</gene>
<keyword evidence="1" id="KW-0808">Transferase</keyword>
<dbReference type="GO" id="GO:0016779">
    <property type="term" value="F:nucleotidyltransferase activity"/>
    <property type="evidence" value="ECO:0007669"/>
    <property type="project" value="UniProtKB-KW"/>
</dbReference>
<dbReference type="SUPFAM" id="SSF56112">
    <property type="entry name" value="Protein kinase-like (PK-like)"/>
    <property type="match status" value="1"/>
</dbReference>
<dbReference type="InterPro" id="IPR029044">
    <property type="entry name" value="Nucleotide-diphossugar_trans"/>
</dbReference>
<evidence type="ECO:0000256" key="1">
    <source>
        <dbReference type="ARBA" id="ARBA00022679"/>
    </source>
</evidence>
<dbReference type="Pfam" id="PF00483">
    <property type="entry name" value="NTP_transferase"/>
    <property type="match status" value="1"/>
</dbReference>
<dbReference type="AlphaFoldDB" id="A0AAX1SSJ6"/>
<reference evidence="6 7" key="1">
    <citation type="journal article" date="2020" name="Cell Host Microbe">
        <title>Functional and Genomic Variation between Human-Derived Isolates of Lachnospiraceae Reveals Inter- and Intra-Species Diversity.</title>
        <authorList>
            <person name="Sorbara M.T."/>
            <person name="Littmann E.R."/>
            <person name="Fontana E."/>
            <person name="Moody T.U."/>
            <person name="Kohout C.E."/>
            <person name="Gjonbalaj M."/>
            <person name="Eaton V."/>
            <person name="Seok R."/>
            <person name="Leiner I.M."/>
            <person name="Pamer E.G."/>
        </authorList>
    </citation>
    <scope>NUCLEOTIDE SEQUENCE [LARGE SCALE GENOMIC DNA]</scope>
    <source>
        <strain evidence="6 7">MSK.1.17</strain>
    </source>
</reference>
<dbReference type="InterPro" id="IPR011009">
    <property type="entry name" value="Kinase-like_dom_sf"/>
</dbReference>
<evidence type="ECO:0000259" key="3">
    <source>
        <dbReference type="Pfam" id="PF00483"/>
    </source>
</evidence>
<dbReference type="Gene3D" id="3.90.550.10">
    <property type="entry name" value="Spore Coat Polysaccharide Biosynthesis Protein SpsA, Chain A"/>
    <property type="match status" value="1"/>
</dbReference>
<feature type="domain" description="Nucleotidyl transferase" evidence="3">
    <location>
        <begin position="76"/>
        <end position="184"/>
    </location>
</feature>
<dbReference type="Proteomes" id="UP001299608">
    <property type="component" value="Unassembled WGS sequence"/>
</dbReference>
<accession>A0AAX1SSJ6</accession>
<dbReference type="InterPro" id="IPR005835">
    <property type="entry name" value="NTP_transferase_dom"/>
</dbReference>
<evidence type="ECO:0000313" key="7">
    <source>
        <dbReference type="Proteomes" id="UP000669239"/>
    </source>
</evidence>
<dbReference type="GO" id="GO:0016301">
    <property type="term" value="F:kinase activity"/>
    <property type="evidence" value="ECO:0007669"/>
    <property type="project" value="UniProtKB-KW"/>
</dbReference>
<dbReference type="SUPFAM" id="SSF53448">
    <property type="entry name" value="Nucleotide-diphospho-sugar transferases"/>
    <property type="match status" value="1"/>
</dbReference>
<evidence type="ECO:0000313" key="8">
    <source>
        <dbReference type="Proteomes" id="UP001299608"/>
    </source>
</evidence>
<keyword evidence="7" id="KW-1185">Reference proteome</keyword>
<reference evidence="5" key="3">
    <citation type="submission" date="2022-01" db="EMBL/GenBank/DDBJ databases">
        <title>Collection of gut derived symbiotic bacterial strains cultured from healthy donors.</title>
        <authorList>
            <person name="Lin H."/>
            <person name="Kohout C."/>
            <person name="Waligurski E."/>
            <person name="Pamer E.G."/>
        </authorList>
    </citation>
    <scope>NUCLEOTIDE SEQUENCE</scope>
    <source>
        <strain evidence="5">DFI.6.55</strain>
    </source>
</reference>
<dbReference type="EMBL" id="JAAITT010000007">
    <property type="protein sequence ID" value="NSJ48467.1"/>
    <property type="molecule type" value="Genomic_DNA"/>
</dbReference>
<dbReference type="InterPro" id="IPR050065">
    <property type="entry name" value="GlmU-like"/>
</dbReference>
<dbReference type="SUPFAM" id="SSF46785">
    <property type="entry name" value="Winged helix' DNA-binding domain"/>
    <property type="match status" value="1"/>
</dbReference>
<dbReference type="EMBL" id="JAKNGE010000001">
    <property type="protein sequence ID" value="MCG4743879.1"/>
    <property type="molecule type" value="Genomic_DNA"/>
</dbReference>
<dbReference type="RefSeq" id="WP_117556855.1">
    <property type="nucleotide sequence ID" value="NZ_JAAITT010000007.1"/>
</dbReference>
<dbReference type="InterPro" id="IPR036390">
    <property type="entry name" value="WH_DNA-bd_sf"/>
</dbReference>
<dbReference type="CDD" id="cd02523">
    <property type="entry name" value="PC_cytidylyltransferase"/>
    <property type="match status" value="1"/>
</dbReference>
<evidence type="ECO:0000256" key="2">
    <source>
        <dbReference type="ARBA" id="ARBA00022695"/>
    </source>
</evidence>
<reference evidence="6" key="2">
    <citation type="submission" date="2020-02" db="EMBL/GenBank/DDBJ databases">
        <authorList>
            <person name="Littmann E."/>
            <person name="Sorbara M."/>
        </authorList>
    </citation>
    <scope>NUCLEOTIDE SEQUENCE</scope>
    <source>
        <strain evidence="6">MSK.1.17</strain>
    </source>
</reference>
<comment type="caution">
    <text evidence="5">The sequence shown here is derived from an EMBL/GenBank/DDBJ whole genome shotgun (WGS) entry which is preliminary data.</text>
</comment>
<keyword evidence="2 5" id="KW-0548">Nucleotidyltransferase</keyword>
<evidence type="ECO:0000313" key="5">
    <source>
        <dbReference type="EMBL" id="MCG4743879.1"/>
    </source>
</evidence>
<evidence type="ECO:0000259" key="4">
    <source>
        <dbReference type="Pfam" id="PF01636"/>
    </source>
</evidence>
<name>A0AAX1SSJ6_9FIRM</name>
<sequence>MDRHGLVCRTVLEQPDITQREMAQKLKVSLGTANGLIKECIGMGYIAERGDGAAGSGWELTGEGKRLLKGYKVDGALIIAAGFGSRFVPLTFETPKGLLEVFGERMIERQIGQLHEAGVTDITIAVGYLKEKFEYLIDKYDVKLLYNPEYPDKNTLATIHRSRKVLEGRNMYVLSSDNWMRENMFHAYECGAWYSAAYQHGETKEWCLSFNKRGRITDVKIGGRDQWVMYGPAYFSREFSARFLPVLEAYYKSPGTEQFYWEQVYVDMLSGEARRRLEQEGGALLDEAAKACGLPPSHWDEIEMDANRQPDDQVYEFENLEELRLFDPRYQNHSDNAAMKLVAEVFKVPESRIQDIRCLKSGMTNKSFLFRVGERSCICRIPGPGTELLINRKQEKQVYDAVACLGITEHVIYMNERTGYKIAEYYEGARNADASDWSDMDRCMEMVRRLHGSGITVGHDFDIRERIDFYEKLCSSHGGNLFEDYQEVREWMDWLMDCMDAMDRPKCLSHIDANVDNFLFLKDGGVKLLDWEYAGMCDPIMDVSMCAIYSYYDEADMEKLLASYLQREPTKDEYFAVYAYAALGGFLWSLWAVYKSALGDEFGEYTIIMYRYAKKYYRKLRKL</sequence>
<dbReference type="Proteomes" id="UP000669239">
    <property type="component" value="Unassembled WGS sequence"/>
</dbReference>
<keyword evidence="5" id="KW-0418">Kinase</keyword>
<dbReference type="InterPro" id="IPR002575">
    <property type="entry name" value="Aminoglycoside_PTrfase"/>
</dbReference>
<dbReference type="Pfam" id="PF01636">
    <property type="entry name" value="APH"/>
    <property type="match status" value="1"/>
</dbReference>